<gene>
    <name evidence="8 10" type="primary">tilS</name>
    <name evidence="10" type="ORF">H9826_06245</name>
</gene>
<evidence type="ECO:0000256" key="7">
    <source>
        <dbReference type="ARBA" id="ARBA00048539"/>
    </source>
</evidence>
<dbReference type="InterPro" id="IPR014729">
    <property type="entry name" value="Rossmann-like_a/b/a_fold"/>
</dbReference>
<dbReference type="PANTHER" id="PTHR43033">
    <property type="entry name" value="TRNA(ILE)-LYSIDINE SYNTHASE-RELATED"/>
    <property type="match status" value="1"/>
</dbReference>
<dbReference type="CDD" id="cd01992">
    <property type="entry name" value="TilS_N"/>
    <property type="match status" value="1"/>
</dbReference>
<reference evidence="10" key="2">
    <citation type="submission" date="2021-04" db="EMBL/GenBank/DDBJ databases">
        <authorList>
            <person name="Gilroy R."/>
        </authorList>
    </citation>
    <scope>NUCLEOTIDE SEQUENCE</scope>
    <source>
        <strain evidence="10">CHK33-7979</strain>
    </source>
</reference>
<dbReference type="Proteomes" id="UP000886824">
    <property type="component" value="Unassembled WGS sequence"/>
</dbReference>
<dbReference type="SMART" id="SM00977">
    <property type="entry name" value="TilS_C"/>
    <property type="match status" value="1"/>
</dbReference>
<dbReference type="PANTHER" id="PTHR43033:SF1">
    <property type="entry name" value="TRNA(ILE)-LYSIDINE SYNTHASE-RELATED"/>
    <property type="match status" value="1"/>
</dbReference>
<dbReference type="Gene3D" id="3.30.465.60">
    <property type="match status" value="1"/>
</dbReference>
<evidence type="ECO:0000256" key="3">
    <source>
        <dbReference type="ARBA" id="ARBA00022598"/>
    </source>
</evidence>
<dbReference type="GO" id="GO:0032267">
    <property type="term" value="F:tRNA(Ile)-lysidine synthase activity"/>
    <property type="evidence" value="ECO:0007669"/>
    <property type="project" value="UniProtKB-EC"/>
</dbReference>
<dbReference type="InterPro" id="IPR012796">
    <property type="entry name" value="Lysidine-tRNA-synth_C"/>
</dbReference>
<dbReference type="InterPro" id="IPR012795">
    <property type="entry name" value="tRNA_Ile_lys_synt_N"/>
</dbReference>
<accession>A0A9D2CEF4</accession>
<comment type="caution">
    <text evidence="10">The sequence shown here is derived from an EMBL/GenBank/DDBJ whole genome shotgun (WGS) entry which is preliminary data.</text>
</comment>
<protein>
    <recommendedName>
        <fullName evidence="8">tRNA(Ile)-lysidine synthase</fullName>
        <ecNumber evidence="8">6.3.4.19</ecNumber>
    </recommendedName>
    <alternativeName>
        <fullName evidence="8">tRNA(Ile)-2-lysyl-cytidine synthase</fullName>
    </alternativeName>
    <alternativeName>
        <fullName evidence="8">tRNA(Ile)-lysidine synthetase</fullName>
    </alternativeName>
</protein>
<dbReference type="NCBIfam" id="TIGR02433">
    <property type="entry name" value="lysidine_TilS_C"/>
    <property type="match status" value="1"/>
</dbReference>
<keyword evidence="4 8" id="KW-0819">tRNA processing</keyword>
<dbReference type="NCBIfam" id="TIGR02432">
    <property type="entry name" value="lysidine_TilS_N"/>
    <property type="match status" value="1"/>
</dbReference>
<dbReference type="Pfam" id="PF11734">
    <property type="entry name" value="TilS_C"/>
    <property type="match status" value="1"/>
</dbReference>
<dbReference type="HAMAP" id="MF_01161">
    <property type="entry name" value="tRNA_Ile_lys_synt"/>
    <property type="match status" value="1"/>
</dbReference>
<dbReference type="GO" id="GO:0005524">
    <property type="term" value="F:ATP binding"/>
    <property type="evidence" value="ECO:0007669"/>
    <property type="project" value="UniProtKB-UniRule"/>
</dbReference>
<evidence type="ECO:0000259" key="9">
    <source>
        <dbReference type="SMART" id="SM00977"/>
    </source>
</evidence>
<comment type="function">
    <text evidence="8">Ligates lysine onto the cytidine present at position 34 of the AUA codon-specific tRNA(Ile) that contains the anticodon CAU, in an ATP-dependent manner. Cytidine is converted to lysidine, thus changing the amino acid specificity of the tRNA from methionine to isoleucine.</text>
</comment>
<keyword evidence="2 8" id="KW-0963">Cytoplasm</keyword>
<keyword evidence="5 8" id="KW-0547">Nucleotide-binding</keyword>
<feature type="domain" description="Lysidine-tRNA(Ile) synthetase C-terminal" evidence="9">
    <location>
        <begin position="378"/>
        <end position="448"/>
    </location>
</feature>
<evidence type="ECO:0000256" key="8">
    <source>
        <dbReference type="HAMAP-Rule" id="MF_01161"/>
    </source>
</evidence>
<keyword evidence="3 8" id="KW-0436">Ligase</keyword>
<evidence type="ECO:0000313" key="11">
    <source>
        <dbReference type="Proteomes" id="UP000886824"/>
    </source>
</evidence>
<evidence type="ECO:0000256" key="4">
    <source>
        <dbReference type="ARBA" id="ARBA00022694"/>
    </source>
</evidence>
<dbReference type="Pfam" id="PF01171">
    <property type="entry name" value="ATP_bind_3"/>
    <property type="match status" value="1"/>
</dbReference>
<evidence type="ECO:0000313" key="10">
    <source>
        <dbReference type="EMBL" id="HIY73558.1"/>
    </source>
</evidence>
<reference evidence="10" key="1">
    <citation type="journal article" date="2021" name="PeerJ">
        <title>Extensive microbial diversity within the chicken gut microbiome revealed by metagenomics and culture.</title>
        <authorList>
            <person name="Gilroy R."/>
            <person name="Ravi A."/>
            <person name="Getino M."/>
            <person name="Pursley I."/>
            <person name="Horton D.L."/>
            <person name="Alikhan N.F."/>
            <person name="Baker D."/>
            <person name="Gharbi K."/>
            <person name="Hall N."/>
            <person name="Watson M."/>
            <person name="Adriaenssens E.M."/>
            <person name="Foster-Nyarko E."/>
            <person name="Jarju S."/>
            <person name="Secka A."/>
            <person name="Antonio M."/>
            <person name="Oren A."/>
            <person name="Chaudhuri R.R."/>
            <person name="La Ragione R."/>
            <person name="Hildebrand F."/>
            <person name="Pallen M.J."/>
        </authorList>
    </citation>
    <scope>NUCLEOTIDE SEQUENCE</scope>
    <source>
        <strain evidence="10">CHK33-7979</strain>
    </source>
</reference>
<dbReference type="EC" id="6.3.4.19" evidence="8"/>
<sequence length="469" mass="50131">MLEQAQALTREYAMLAPGSHVLCAVSGGADSVCLLHWLRAQAVSGGFALTAAHFDHQLRGAESQRDAAFVQRLCEDWGVPCVVGAGDVSGEAARQGTGIEETARRLRYAFLERTAEEVGADVIATAHNADDNVETLLLHLIRGSGLQGLTGIRPRRGALVRPLLTTTRAEILDYLAENALTHVEDSTNADTAYTRNKLRREVIPLLRELNPRLEEGLTAAMTRLRADNDYLTAQALSVAREAEPTRSGGLAIPAAQVGRRPDPIAVRVVSALLGRLGEHQFRAAHLTSVVALSRSADPSGSVDLPHGLTARRAYGLLLLEPANDEGPGWTPVPLEVPGETDLPSLGWRLVCRPATAPLSPPEDPFLCYLDPAVLDGPLVVRPRAAGDTIALPGRPRKRVKRLFIDAKVPRLDRGRLPLVADRKGPVWLAGFGPDTSRLSTPGTAALELRAVPIAPATQCETAPAPGPHS</sequence>
<dbReference type="AlphaFoldDB" id="A0A9D2CEF4"/>
<dbReference type="Gene3D" id="3.40.50.620">
    <property type="entry name" value="HUPs"/>
    <property type="match status" value="1"/>
</dbReference>
<comment type="similarity">
    <text evidence="8">Belongs to the tRNA(Ile)-lysidine synthase family.</text>
</comment>
<comment type="domain">
    <text evidence="8">The N-terminal region contains the highly conserved SGGXDS motif, predicted to be a P-loop motif involved in ATP binding.</text>
</comment>
<keyword evidence="6 8" id="KW-0067">ATP-binding</keyword>
<name>A0A9D2CEF4_9FIRM</name>
<comment type="catalytic activity">
    <reaction evidence="7 8">
        <text>cytidine(34) in tRNA(Ile2) + L-lysine + ATP = lysidine(34) in tRNA(Ile2) + AMP + diphosphate + H(+)</text>
        <dbReference type="Rhea" id="RHEA:43744"/>
        <dbReference type="Rhea" id="RHEA-COMP:10625"/>
        <dbReference type="Rhea" id="RHEA-COMP:10670"/>
        <dbReference type="ChEBI" id="CHEBI:15378"/>
        <dbReference type="ChEBI" id="CHEBI:30616"/>
        <dbReference type="ChEBI" id="CHEBI:32551"/>
        <dbReference type="ChEBI" id="CHEBI:33019"/>
        <dbReference type="ChEBI" id="CHEBI:82748"/>
        <dbReference type="ChEBI" id="CHEBI:83665"/>
        <dbReference type="ChEBI" id="CHEBI:456215"/>
        <dbReference type="EC" id="6.3.4.19"/>
    </reaction>
</comment>
<dbReference type="SUPFAM" id="SSF82829">
    <property type="entry name" value="MesJ substrate recognition domain-like"/>
    <property type="match status" value="1"/>
</dbReference>
<dbReference type="InterPro" id="IPR011063">
    <property type="entry name" value="TilS/TtcA_N"/>
</dbReference>
<evidence type="ECO:0000256" key="1">
    <source>
        <dbReference type="ARBA" id="ARBA00004496"/>
    </source>
</evidence>
<feature type="binding site" evidence="8">
    <location>
        <begin position="26"/>
        <end position="31"/>
    </location>
    <ligand>
        <name>ATP</name>
        <dbReference type="ChEBI" id="CHEBI:30616"/>
    </ligand>
</feature>
<dbReference type="GO" id="GO:0006400">
    <property type="term" value="P:tRNA modification"/>
    <property type="evidence" value="ECO:0007669"/>
    <property type="project" value="UniProtKB-UniRule"/>
</dbReference>
<evidence type="ECO:0000256" key="2">
    <source>
        <dbReference type="ARBA" id="ARBA00022490"/>
    </source>
</evidence>
<evidence type="ECO:0000256" key="5">
    <source>
        <dbReference type="ARBA" id="ARBA00022741"/>
    </source>
</evidence>
<dbReference type="EMBL" id="DXCX01000065">
    <property type="protein sequence ID" value="HIY73558.1"/>
    <property type="molecule type" value="Genomic_DNA"/>
</dbReference>
<dbReference type="GO" id="GO:0005737">
    <property type="term" value="C:cytoplasm"/>
    <property type="evidence" value="ECO:0007669"/>
    <property type="project" value="UniProtKB-SubCell"/>
</dbReference>
<dbReference type="SUPFAM" id="SSF56037">
    <property type="entry name" value="PheT/TilS domain"/>
    <property type="match status" value="1"/>
</dbReference>
<comment type="subcellular location">
    <subcellularLocation>
        <location evidence="1 8">Cytoplasm</location>
    </subcellularLocation>
</comment>
<dbReference type="InterPro" id="IPR012094">
    <property type="entry name" value="tRNA_Ile_lys_synt"/>
</dbReference>
<dbReference type="SUPFAM" id="SSF52402">
    <property type="entry name" value="Adenine nucleotide alpha hydrolases-like"/>
    <property type="match status" value="1"/>
</dbReference>
<proteinExistence type="inferred from homology"/>
<evidence type="ECO:0000256" key="6">
    <source>
        <dbReference type="ARBA" id="ARBA00022840"/>
    </source>
</evidence>
<organism evidence="10 11">
    <name type="scientific">Candidatus Intestinimonas merdavium</name>
    <dbReference type="NCBI Taxonomy" id="2838622"/>
    <lineage>
        <taxon>Bacteria</taxon>
        <taxon>Bacillati</taxon>
        <taxon>Bacillota</taxon>
        <taxon>Clostridia</taxon>
        <taxon>Eubacteriales</taxon>
        <taxon>Intestinimonas</taxon>
    </lineage>
</organism>